<comment type="subunit">
    <text evidence="3">The complex is composed of two ATP-binding proteins (HrtA), two transmembrane proteins (HrtB) and a solute-binding protein.</text>
</comment>
<comment type="subcellular location">
    <subcellularLocation>
        <location evidence="1">Cell membrane</location>
        <topology evidence="1">Multi-pass membrane protein</topology>
    </subcellularLocation>
</comment>
<dbReference type="InterPro" id="IPR003838">
    <property type="entry name" value="ABC3_permease_C"/>
</dbReference>
<evidence type="ECO:0000256" key="7">
    <source>
        <dbReference type="ARBA" id="ARBA00022692"/>
    </source>
</evidence>
<name>A0A1H0VUW1_9CLOT</name>
<comment type="similarity">
    <text evidence="2">Belongs to the ABC-4 integral membrane protein family. HrtB subfamily.</text>
</comment>
<dbReference type="GO" id="GO:0005886">
    <property type="term" value="C:plasma membrane"/>
    <property type="evidence" value="ECO:0007669"/>
    <property type="project" value="UniProtKB-SubCell"/>
</dbReference>
<accession>A0A1H0VUW1</accession>
<reference evidence="13 14" key="1">
    <citation type="submission" date="2016-10" db="EMBL/GenBank/DDBJ databases">
        <authorList>
            <person name="de Groot N.N."/>
        </authorList>
    </citation>
    <scope>NUCLEOTIDE SEQUENCE [LARGE SCALE GENOMIC DNA]</scope>
    <source>
        <strain evidence="13 14">DSM 12272</strain>
    </source>
</reference>
<evidence type="ECO:0000256" key="6">
    <source>
        <dbReference type="ARBA" id="ARBA00022475"/>
    </source>
</evidence>
<dbReference type="InterPro" id="IPR051125">
    <property type="entry name" value="ABC-4/HrtB_transporter"/>
</dbReference>
<evidence type="ECO:0000256" key="8">
    <source>
        <dbReference type="ARBA" id="ARBA00022989"/>
    </source>
</evidence>
<keyword evidence="5" id="KW-0813">Transport</keyword>
<evidence type="ECO:0000313" key="14">
    <source>
        <dbReference type="Proteomes" id="UP000198597"/>
    </source>
</evidence>
<evidence type="ECO:0000256" key="3">
    <source>
        <dbReference type="ARBA" id="ARBA00011131"/>
    </source>
</evidence>
<dbReference type="Proteomes" id="UP000198597">
    <property type="component" value="Unassembled WGS sequence"/>
</dbReference>
<keyword evidence="9 11" id="KW-0472">Membrane</keyword>
<dbReference type="EMBL" id="FNJM01000020">
    <property type="protein sequence ID" value="SDP82372.1"/>
    <property type="molecule type" value="Genomic_DNA"/>
</dbReference>
<comment type="function">
    <text evidence="10">Part of the ABC transporter complex hrt involved in hemin import. Responsible for the translocation of the substrate across the membrane.</text>
</comment>
<keyword evidence="7 11" id="KW-0812">Transmembrane</keyword>
<keyword evidence="8 11" id="KW-1133">Transmembrane helix</keyword>
<evidence type="ECO:0000256" key="1">
    <source>
        <dbReference type="ARBA" id="ARBA00004651"/>
    </source>
</evidence>
<evidence type="ECO:0000259" key="12">
    <source>
        <dbReference type="Pfam" id="PF02687"/>
    </source>
</evidence>
<evidence type="ECO:0000313" key="13">
    <source>
        <dbReference type="EMBL" id="SDP82372.1"/>
    </source>
</evidence>
<keyword evidence="6" id="KW-1003">Cell membrane</keyword>
<organism evidence="13 14">
    <name type="scientific">Clostridium gasigenes</name>
    <dbReference type="NCBI Taxonomy" id="94869"/>
    <lineage>
        <taxon>Bacteria</taxon>
        <taxon>Bacillati</taxon>
        <taxon>Bacillota</taxon>
        <taxon>Clostridia</taxon>
        <taxon>Eubacteriales</taxon>
        <taxon>Clostridiaceae</taxon>
        <taxon>Clostridium</taxon>
    </lineage>
</organism>
<feature type="transmembrane region" description="Helical" evidence="11">
    <location>
        <begin position="242"/>
        <end position="262"/>
    </location>
</feature>
<feature type="domain" description="ABC3 transporter permease C-terminal" evidence="12">
    <location>
        <begin position="242"/>
        <end position="351"/>
    </location>
</feature>
<evidence type="ECO:0000256" key="4">
    <source>
        <dbReference type="ARBA" id="ARBA00016962"/>
    </source>
</evidence>
<feature type="transmembrane region" description="Helical" evidence="11">
    <location>
        <begin position="283"/>
        <end position="305"/>
    </location>
</feature>
<feature type="transmembrane region" description="Helical" evidence="11">
    <location>
        <begin position="325"/>
        <end position="345"/>
    </location>
</feature>
<proteinExistence type="inferred from homology"/>
<dbReference type="AlphaFoldDB" id="A0A1H0VUW1"/>
<dbReference type="STRING" id="94869.SAMN04488529_12022"/>
<dbReference type="Pfam" id="PF02687">
    <property type="entry name" value="FtsX"/>
    <property type="match status" value="1"/>
</dbReference>
<protein>
    <recommendedName>
        <fullName evidence="4">Putative hemin transport system permease protein HrtB</fullName>
    </recommendedName>
</protein>
<evidence type="ECO:0000256" key="2">
    <source>
        <dbReference type="ARBA" id="ARBA00008697"/>
    </source>
</evidence>
<sequence>MFLAMKDLKYNKSKYSLVVSMLILLTFMVLFLSGLANGLSLATSASIKNAEANHYIISDDADSIITRSTLTEKQFKEVNDMTSSEVTPINLMRMNMYKKDSQKKLDVTYLAVDKESFMMPSIIDGSEISDEENTILLNNSFLEEEISIGDTIIDSGSGIEMKVTGFVKDEMFGHSSVGIMSLNTFKNIRTQINKNYEIVYNAIAIKGEDIANIEIANTQVLSKDTIIKNIPGYAEEQMSINMILWVLLVVSAVILGVFFYIITTQKLTEFGVMKALGMEMKTLAAMIISQVLILAGGSMLLGNILTFTMSTFLPSSMPFSLQVESAVIISIAFLIISILVSLVSLRTVGRVDPLMTIGGHE</sequence>
<evidence type="ECO:0000256" key="10">
    <source>
        <dbReference type="ARBA" id="ARBA00024973"/>
    </source>
</evidence>
<keyword evidence="14" id="KW-1185">Reference proteome</keyword>
<dbReference type="OrthoDB" id="384327at2"/>
<dbReference type="RefSeq" id="WP_089973342.1">
    <property type="nucleotide sequence ID" value="NZ_FNJM01000020.1"/>
</dbReference>
<evidence type="ECO:0000256" key="9">
    <source>
        <dbReference type="ARBA" id="ARBA00023136"/>
    </source>
</evidence>
<evidence type="ECO:0000256" key="11">
    <source>
        <dbReference type="SAM" id="Phobius"/>
    </source>
</evidence>
<gene>
    <name evidence="13" type="ORF">SAMN04488529_12022</name>
</gene>
<dbReference type="PANTHER" id="PTHR43738:SF1">
    <property type="entry name" value="HEMIN TRANSPORT SYSTEM PERMEASE PROTEIN HRTB-RELATED"/>
    <property type="match status" value="1"/>
</dbReference>
<evidence type="ECO:0000256" key="5">
    <source>
        <dbReference type="ARBA" id="ARBA00022448"/>
    </source>
</evidence>
<dbReference type="PANTHER" id="PTHR43738">
    <property type="entry name" value="ABC TRANSPORTER, MEMBRANE PROTEIN"/>
    <property type="match status" value="1"/>
</dbReference>